<proteinExistence type="predicted"/>
<name>A0ABD0MBU1_9CAEN</name>
<reference evidence="2 3" key="1">
    <citation type="journal article" date="2023" name="Sci. Data">
        <title>Genome assembly of the Korean intertidal mud-creeper Batillaria attramentaria.</title>
        <authorList>
            <person name="Patra A.K."/>
            <person name="Ho P.T."/>
            <person name="Jun S."/>
            <person name="Lee S.J."/>
            <person name="Kim Y."/>
            <person name="Won Y.J."/>
        </authorList>
    </citation>
    <scope>NUCLEOTIDE SEQUENCE [LARGE SCALE GENOMIC DNA]</scope>
    <source>
        <strain evidence="2">Wonlab-2016</strain>
    </source>
</reference>
<evidence type="ECO:0000313" key="3">
    <source>
        <dbReference type="Proteomes" id="UP001519460"/>
    </source>
</evidence>
<protein>
    <submittedName>
        <fullName evidence="2">Uncharacterized protein</fullName>
    </submittedName>
</protein>
<dbReference type="AlphaFoldDB" id="A0ABD0MBU1"/>
<dbReference type="EMBL" id="JACVVK020000001">
    <property type="protein sequence ID" value="KAK7508644.1"/>
    <property type="molecule type" value="Genomic_DNA"/>
</dbReference>
<evidence type="ECO:0000313" key="2">
    <source>
        <dbReference type="EMBL" id="KAK7508644.1"/>
    </source>
</evidence>
<dbReference type="Proteomes" id="UP001519460">
    <property type="component" value="Unassembled WGS sequence"/>
</dbReference>
<sequence length="150" mass="16595">MLCPKDSRAIYAPGLIKAHLISLGTLDCLCGERHIAYSRKQLLCGCNSEFWPEELPVEAVKHSMLLFKPLPITTHTPSNYLDTKPEESRGSTARDHGMPTALCRPLCGRQSSAEHHVQTDRPQTSSDVIRLNCPHFCGLGAWGTIASNER</sequence>
<feature type="region of interest" description="Disordered" evidence="1">
    <location>
        <begin position="77"/>
        <end position="97"/>
    </location>
</feature>
<organism evidence="2 3">
    <name type="scientific">Batillaria attramentaria</name>
    <dbReference type="NCBI Taxonomy" id="370345"/>
    <lineage>
        <taxon>Eukaryota</taxon>
        <taxon>Metazoa</taxon>
        <taxon>Spiralia</taxon>
        <taxon>Lophotrochozoa</taxon>
        <taxon>Mollusca</taxon>
        <taxon>Gastropoda</taxon>
        <taxon>Caenogastropoda</taxon>
        <taxon>Sorbeoconcha</taxon>
        <taxon>Cerithioidea</taxon>
        <taxon>Batillariidae</taxon>
        <taxon>Batillaria</taxon>
    </lineage>
</organism>
<accession>A0ABD0MBU1</accession>
<feature type="compositionally biased region" description="Basic and acidic residues" evidence="1">
    <location>
        <begin position="83"/>
        <end position="97"/>
    </location>
</feature>
<evidence type="ECO:0000256" key="1">
    <source>
        <dbReference type="SAM" id="MobiDB-lite"/>
    </source>
</evidence>
<comment type="caution">
    <text evidence="2">The sequence shown here is derived from an EMBL/GenBank/DDBJ whole genome shotgun (WGS) entry which is preliminary data.</text>
</comment>
<gene>
    <name evidence="2" type="ORF">BaRGS_00000210</name>
</gene>
<keyword evidence="3" id="KW-1185">Reference proteome</keyword>